<feature type="domain" description="Glycosyl transferase family 1" evidence="2">
    <location>
        <begin position="193"/>
        <end position="351"/>
    </location>
</feature>
<evidence type="ECO:0000313" key="4">
    <source>
        <dbReference type="EMBL" id="AXP08391.1"/>
    </source>
</evidence>
<dbReference type="InterPro" id="IPR028098">
    <property type="entry name" value="Glyco_trans_4-like_N"/>
</dbReference>
<evidence type="ECO:0000259" key="3">
    <source>
        <dbReference type="Pfam" id="PF13439"/>
    </source>
</evidence>
<name>A0A6A7JRF8_9BACT</name>
<dbReference type="Pfam" id="PF00534">
    <property type="entry name" value="Glycos_transf_1"/>
    <property type="match status" value="1"/>
</dbReference>
<protein>
    <submittedName>
        <fullName evidence="4 5">Glycosyltransferase</fullName>
    </submittedName>
</protein>
<dbReference type="Proteomes" id="UP000093205">
    <property type="component" value="Chromosome"/>
</dbReference>
<dbReference type="GeneID" id="44004150"/>
<keyword evidence="6" id="KW-1185">Reference proteome</keyword>
<dbReference type="CDD" id="cd03808">
    <property type="entry name" value="GT4_CapM-like"/>
    <property type="match status" value="1"/>
</dbReference>
<evidence type="ECO:0000256" key="1">
    <source>
        <dbReference type="ARBA" id="ARBA00022679"/>
    </source>
</evidence>
<dbReference type="GO" id="GO:0016757">
    <property type="term" value="F:glycosyltransferase activity"/>
    <property type="evidence" value="ECO:0007669"/>
    <property type="project" value="InterPro"/>
</dbReference>
<proteinExistence type="predicted"/>
<accession>A0A6A7JRF8</accession>
<evidence type="ECO:0000313" key="5">
    <source>
        <dbReference type="EMBL" id="MPV90950.1"/>
    </source>
</evidence>
<keyword evidence="1 5" id="KW-0808">Transferase</keyword>
<dbReference type="SUPFAM" id="SSF53756">
    <property type="entry name" value="UDP-Glycosyltransferase/glycogen phosphorylase"/>
    <property type="match status" value="1"/>
</dbReference>
<dbReference type="EMBL" id="WHMJ01000004">
    <property type="protein sequence ID" value="MPV90950.1"/>
    <property type="molecule type" value="Genomic_DNA"/>
</dbReference>
<evidence type="ECO:0000313" key="6">
    <source>
        <dbReference type="Proteomes" id="UP000093205"/>
    </source>
</evidence>
<dbReference type="RefSeq" id="WP_066778668.1">
    <property type="nucleotide sequence ID" value="NZ_CBCSFE010000001.1"/>
</dbReference>
<dbReference type="Gene3D" id="3.40.50.2000">
    <property type="entry name" value="Glycogen Phosphorylase B"/>
    <property type="match status" value="2"/>
</dbReference>
<dbReference type="EMBL" id="CP031611">
    <property type="protein sequence ID" value="AXP08391.1"/>
    <property type="molecule type" value="Genomic_DNA"/>
</dbReference>
<dbReference type="PANTHER" id="PTHR46401">
    <property type="entry name" value="GLYCOSYLTRANSFERASE WBBK-RELATED"/>
    <property type="match status" value="1"/>
</dbReference>
<dbReference type="GO" id="GO:0009103">
    <property type="term" value="P:lipopolysaccharide biosynthetic process"/>
    <property type="evidence" value="ECO:0007669"/>
    <property type="project" value="TreeGrafter"/>
</dbReference>
<gene>
    <name evidence="4" type="ORF">A2J15_001355</name>
    <name evidence="5" type="ORF">GC022_01905</name>
</gene>
<reference evidence="4 6" key="1">
    <citation type="submission" date="2018-08" db="EMBL/GenBank/DDBJ databases">
        <title>Survival mechanisms of Campylobacter hepaticus identified by genomic analysis and comparative transcriptomic analysis of in vivo and in vitro derived bacteria.</title>
        <authorList>
            <person name="Van T.T.H."/>
            <person name="Moore R.J."/>
        </authorList>
    </citation>
    <scope>NUCLEOTIDE SEQUENCE [LARGE SCALE GENOMIC DNA]</scope>
    <source>
        <strain evidence="4 6">HV10</strain>
    </source>
</reference>
<dbReference type="KEGG" id="chw:A2J15_001355"/>
<feature type="domain" description="Glycosyltransferase subfamily 4-like N-terminal" evidence="3">
    <location>
        <begin position="21"/>
        <end position="171"/>
    </location>
</feature>
<dbReference type="AlphaFoldDB" id="A0A6A7JRF8"/>
<dbReference type="PANTHER" id="PTHR46401:SF2">
    <property type="entry name" value="GLYCOSYLTRANSFERASE WBBK-RELATED"/>
    <property type="match status" value="1"/>
</dbReference>
<dbReference type="OrthoDB" id="9775208at2"/>
<sequence length="376" mass="43123">MRIGFLSHVGSSIYHFRMPIIKALKARGDEVFIIVPQDEYTQKLKELGLNLVIYELKRSSLNPLVVLKNFFHLVKILQKLNLDFIQSAAHKSNTFGILAAKWAKIPYRFALVEGLGSFYIERNIKSRLICFVVNMLYKISFKIASKFIFVNESNAKFMQNLGLDESKICIIKSVGINLKKFFPLYIGQEQKQLFWKQFDIDKKPIVLMIARTLWHKGVKEFYQSAKMLKDRANFVLIGQRDDNPSCASLEFLTSGNVYYLGFKDDVINFLHNCDIFVLPSYKEGFPVSVLEAKACAKAIIVSDCEGCVEVISNAYDGLWVKTKDTQDLIDKIVLLLEDETLRFNLAKNAAKDALKYDENVIAQEYLALYDEEVKNV</sequence>
<dbReference type="Pfam" id="PF13439">
    <property type="entry name" value="Glyco_transf_4"/>
    <property type="match status" value="1"/>
</dbReference>
<organism evidence="5">
    <name type="scientific">Campylobacter hepaticus</name>
    <dbReference type="NCBI Taxonomy" id="1813019"/>
    <lineage>
        <taxon>Bacteria</taxon>
        <taxon>Pseudomonadati</taxon>
        <taxon>Campylobacterota</taxon>
        <taxon>Epsilonproteobacteria</taxon>
        <taxon>Campylobacterales</taxon>
        <taxon>Campylobacteraceae</taxon>
        <taxon>Campylobacter</taxon>
    </lineage>
</organism>
<dbReference type="InterPro" id="IPR001296">
    <property type="entry name" value="Glyco_trans_1"/>
</dbReference>
<reference evidence="5" key="2">
    <citation type="journal article" date="2019" name="Front. Microbiol.">
        <title>Campylobacter hepaticus, the cause of Spotty Liver Disease in chickens: Transmission and routes of infection.</title>
        <authorList>
            <person name="Van T.H."/>
            <person name="Moore R.J."/>
            <person name="Phung C."/>
        </authorList>
    </citation>
    <scope>NUCLEOTIDE SEQUENCE</scope>
    <source>
        <strain evidence="5">QLD_2/QLD</strain>
    </source>
</reference>
<evidence type="ECO:0000259" key="2">
    <source>
        <dbReference type="Pfam" id="PF00534"/>
    </source>
</evidence>